<protein>
    <submittedName>
        <fullName evidence="2">Uncharacterized protein</fullName>
    </submittedName>
</protein>
<evidence type="ECO:0000256" key="1">
    <source>
        <dbReference type="SAM" id="MobiDB-lite"/>
    </source>
</evidence>
<gene>
    <name evidence="2" type="ORF">PV10_03585</name>
</gene>
<accession>A0A0D1Y5U7</accession>
<feature type="compositionally biased region" description="Polar residues" evidence="1">
    <location>
        <begin position="1"/>
        <end position="16"/>
    </location>
</feature>
<evidence type="ECO:0000313" key="3">
    <source>
        <dbReference type="Proteomes" id="UP000054302"/>
    </source>
</evidence>
<feature type="region of interest" description="Disordered" evidence="1">
    <location>
        <begin position="1"/>
        <end position="81"/>
    </location>
</feature>
<organism evidence="2 3">
    <name type="scientific">Exophiala mesophila</name>
    <name type="common">Black yeast-like fungus</name>
    <dbReference type="NCBI Taxonomy" id="212818"/>
    <lineage>
        <taxon>Eukaryota</taxon>
        <taxon>Fungi</taxon>
        <taxon>Dikarya</taxon>
        <taxon>Ascomycota</taxon>
        <taxon>Pezizomycotina</taxon>
        <taxon>Eurotiomycetes</taxon>
        <taxon>Chaetothyriomycetidae</taxon>
        <taxon>Chaetothyriales</taxon>
        <taxon>Herpotrichiellaceae</taxon>
        <taxon>Exophiala</taxon>
    </lineage>
</organism>
<dbReference type="RefSeq" id="XP_016227575.1">
    <property type="nucleotide sequence ID" value="XM_016368057.1"/>
</dbReference>
<feature type="compositionally biased region" description="Polar residues" evidence="1">
    <location>
        <begin position="56"/>
        <end position="78"/>
    </location>
</feature>
<dbReference type="EMBL" id="KN847521">
    <property type="protein sequence ID" value="KIV96001.1"/>
    <property type="molecule type" value="Genomic_DNA"/>
</dbReference>
<dbReference type="GeneID" id="27321430"/>
<dbReference type="Proteomes" id="UP000054302">
    <property type="component" value="Unassembled WGS sequence"/>
</dbReference>
<reference evidence="2 3" key="1">
    <citation type="submission" date="2015-01" db="EMBL/GenBank/DDBJ databases">
        <title>The Genome Sequence of Exophiala mesophila CBS40295.</title>
        <authorList>
            <consortium name="The Broad Institute Genomics Platform"/>
            <person name="Cuomo C."/>
            <person name="de Hoog S."/>
            <person name="Gorbushina A."/>
            <person name="Stielow B."/>
            <person name="Teixiera M."/>
            <person name="Abouelleil A."/>
            <person name="Chapman S.B."/>
            <person name="Priest M."/>
            <person name="Young S.K."/>
            <person name="Wortman J."/>
            <person name="Nusbaum C."/>
            <person name="Birren B."/>
        </authorList>
    </citation>
    <scope>NUCLEOTIDE SEQUENCE [LARGE SCALE GENOMIC DNA]</scope>
    <source>
        <strain evidence="2 3">CBS 40295</strain>
    </source>
</reference>
<dbReference type="VEuPathDB" id="FungiDB:PV10_03585"/>
<sequence>MPSILSRFSRSNSVRSEQNDRGERNDRSSRYAANEGKVSLPPNSYTPPLGHAPMMANSQTGSQHNSRPVSSQTSSSFDFANRPPVKEQMTALPAHNVANTNHAHHTRHPISEPSGSEISELSRLSRTDQIVFRHFWEAKYEENKLRDLHFLKFPLFSMQPTHQDLQPYCEIYHLVKTAPGAKILSLGTASGVYIGFELFSGSRLHIEMDDAWHNITHHRIHFKTYQDIIKDHAAFAVIARWPKPLTIEFLEDKYQHWVMDWTSFCWDTTEVSELGATQDDYDNGAHMQDSLPFDHLEK</sequence>
<keyword evidence="3" id="KW-1185">Reference proteome</keyword>
<dbReference type="OMA" id="PYCEIYH"/>
<dbReference type="HOGENOM" id="CLU_070368_0_0_1"/>
<feature type="compositionally biased region" description="Basic and acidic residues" evidence="1">
    <location>
        <begin position="17"/>
        <end position="29"/>
    </location>
</feature>
<evidence type="ECO:0000313" key="2">
    <source>
        <dbReference type="EMBL" id="KIV96001.1"/>
    </source>
</evidence>
<dbReference type="AlphaFoldDB" id="A0A0D1Y5U7"/>
<proteinExistence type="predicted"/>
<name>A0A0D1Y5U7_EXOME</name>
<dbReference type="OrthoDB" id="4623305at2759"/>